<evidence type="ECO:0000313" key="2">
    <source>
        <dbReference type="EMBL" id="KAK2701974.1"/>
    </source>
</evidence>
<evidence type="ECO:0000313" key="3">
    <source>
        <dbReference type="Proteomes" id="UP001187531"/>
    </source>
</evidence>
<dbReference type="EMBL" id="JAVRJZ010001049">
    <property type="protein sequence ID" value="KAK2701974.1"/>
    <property type="molecule type" value="Genomic_DNA"/>
</dbReference>
<keyword evidence="3" id="KW-1185">Reference proteome</keyword>
<accession>A0AA88H2C7</accession>
<reference evidence="2" key="1">
    <citation type="submission" date="2023-07" db="EMBL/GenBank/DDBJ databases">
        <title>Chromosome-level genome assembly of Artemia franciscana.</title>
        <authorList>
            <person name="Jo E."/>
        </authorList>
    </citation>
    <scope>NUCLEOTIDE SEQUENCE</scope>
    <source>
        <tissue evidence="2">Whole body</tissue>
    </source>
</reference>
<organism evidence="2 3">
    <name type="scientific">Artemia franciscana</name>
    <name type="common">Brine shrimp</name>
    <name type="synonym">Artemia sanfranciscana</name>
    <dbReference type="NCBI Taxonomy" id="6661"/>
    <lineage>
        <taxon>Eukaryota</taxon>
        <taxon>Metazoa</taxon>
        <taxon>Ecdysozoa</taxon>
        <taxon>Arthropoda</taxon>
        <taxon>Crustacea</taxon>
        <taxon>Branchiopoda</taxon>
        <taxon>Anostraca</taxon>
        <taxon>Artemiidae</taxon>
        <taxon>Artemia</taxon>
    </lineage>
</organism>
<feature type="region of interest" description="Disordered" evidence="1">
    <location>
        <begin position="1"/>
        <end position="50"/>
    </location>
</feature>
<sequence length="459" mass="50187">MTDVPFSRTLSESRQMEKIDSAEELEGDDTEVNKSKQKDEEVEEGSIFPAIHKTKESFSLDVSAMNGFSLPTPSMPSPIPESDESLPASPPPGWTNGSSQLSARERRRSSMQRGSISLDDTILLLSSRNQQKNEKCFNPIKEVQEKNSSQSSVYRGSSSVIVDVGTSLNSMKSSSTISSDIRKGFQFRGKKLEEGKLNMEPKTEYSCLYPRLSPSSGGRKSIVSAFLNVASQAATHSASSISSSYMRATSSLDALSKHRISDIPQHHLWSAKSLNTSNGKGDKLAPNACSDSDLSRYRTLAGDRRKSPSLSVATERYKMSLADNTSASAKLFQAPLPAQNKMGEKVAQKRDMCNSMPSIEDNVSSKVDIPTRDVKLLSDIIDNLNRENEGFNELHTRQASTKRWVNGTAGISCSSSAGTYVSSNDSLKKKKVVAASETVRMHDVSFCNNSETCIQCMII</sequence>
<feature type="region of interest" description="Disordered" evidence="1">
    <location>
        <begin position="64"/>
        <end position="114"/>
    </location>
</feature>
<protein>
    <submittedName>
        <fullName evidence="2">Uncharacterized protein</fullName>
    </submittedName>
</protein>
<comment type="caution">
    <text evidence="2">The sequence shown here is derived from an EMBL/GenBank/DDBJ whole genome shotgun (WGS) entry which is preliminary data.</text>
</comment>
<evidence type="ECO:0000256" key="1">
    <source>
        <dbReference type="SAM" id="MobiDB-lite"/>
    </source>
</evidence>
<gene>
    <name evidence="2" type="ORF">QYM36_019368</name>
</gene>
<dbReference type="AlphaFoldDB" id="A0AA88H2C7"/>
<dbReference type="Proteomes" id="UP001187531">
    <property type="component" value="Unassembled WGS sequence"/>
</dbReference>
<proteinExistence type="predicted"/>
<name>A0AA88H2C7_ARTSF</name>